<feature type="domain" description="Mga helix-turn-helix" evidence="1">
    <location>
        <begin position="82"/>
        <end position="165"/>
    </location>
</feature>
<proteinExistence type="predicted"/>
<dbReference type="InterPro" id="IPR007737">
    <property type="entry name" value="Mga_HTH"/>
</dbReference>
<dbReference type="RefSeq" id="WP_311829585.1">
    <property type="nucleotide sequence ID" value="NZ_JARQAJ010000002.1"/>
</dbReference>
<comment type="caution">
    <text evidence="2">The sequence shown here is derived from an EMBL/GenBank/DDBJ whole genome shotgun (WGS) entry which is preliminary data.</text>
</comment>
<protein>
    <submittedName>
        <fullName evidence="2">Helix-turn-helix domain-containing protein</fullName>
    </submittedName>
</protein>
<dbReference type="InterPro" id="IPR036388">
    <property type="entry name" value="WH-like_DNA-bd_sf"/>
</dbReference>
<evidence type="ECO:0000313" key="3">
    <source>
        <dbReference type="Proteomes" id="UP001181046"/>
    </source>
</evidence>
<organism evidence="2 3">
    <name type="scientific">Enterococcus xiangfangensis</name>
    <dbReference type="NCBI Taxonomy" id="1296537"/>
    <lineage>
        <taxon>Bacteria</taxon>
        <taxon>Bacillati</taxon>
        <taxon>Bacillota</taxon>
        <taxon>Bacilli</taxon>
        <taxon>Lactobacillales</taxon>
        <taxon>Enterococcaceae</taxon>
        <taxon>Enterococcus</taxon>
    </lineage>
</organism>
<gene>
    <name evidence="2" type="ORF">P7H27_04365</name>
</gene>
<name>A0ABU3F968_9ENTE</name>
<dbReference type="Proteomes" id="UP001181046">
    <property type="component" value="Unassembled WGS sequence"/>
</dbReference>
<dbReference type="EMBL" id="JARQAJ010000002">
    <property type="protein sequence ID" value="MDT2758991.1"/>
    <property type="molecule type" value="Genomic_DNA"/>
</dbReference>
<accession>A0ABU3F968</accession>
<reference evidence="2" key="1">
    <citation type="submission" date="2023-03" db="EMBL/GenBank/DDBJ databases">
        <authorList>
            <person name="Shen W."/>
            <person name="Cai J."/>
        </authorList>
    </citation>
    <scope>NUCLEOTIDE SEQUENCE</scope>
    <source>
        <strain evidence="2">P66-3</strain>
    </source>
</reference>
<dbReference type="Pfam" id="PF05043">
    <property type="entry name" value="Mga"/>
    <property type="match status" value="1"/>
</dbReference>
<evidence type="ECO:0000313" key="2">
    <source>
        <dbReference type="EMBL" id="MDT2758991.1"/>
    </source>
</evidence>
<evidence type="ECO:0000259" key="1">
    <source>
        <dbReference type="Pfam" id="PF05043"/>
    </source>
</evidence>
<sequence>MLEMDRNTLLKIQIIEILDGLQEPTSLKELQAKIGSASLGTIRVNCKELQTIIDKLYTDDDYSLKLRMDNGRGIQLDRSSTNLQSLTSYLYQHDLACEILHAILAKRKISAIQFCMDKNISESKLRRKIREINQGLTDYDLYISCSAKISLKGREIDIRRFYYLFIRELYHQFNQIEWINPDAYLQIARQIEADLKLISNPTNLEIIGFWLLIVNQSLSQKGELLFTSDEKEQLEHFDYPKKPIYLRNWTTNDWHFFLYALYSSFLTDFELATKKTLNEPFLEQAVCQWVDCFSRHFRPLDRREQEFVAQKIKQHYAALNFFKLNDSMIDRLRSSVALNCVRTQFPYYFRQFEAFWDDLTRAVPDYDRNQLRVYSFLTCVTLFSLENCLPEISVCAFSEYSELFSIFIRQRIRLYFKNRYRLQFVEDPKAAQLIIGTSPTCKSFLLEGQESIIIRSNISETDYHDIEMILAALVKKDLAKQPK</sequence>
<keyword evidence="3" id="KW-1185">Reference proteome</keyword>
<dbReference type="Gene3D" id="1.10.10.10">
    <property type="entry name" value="Winged helix-like DNA-binding domain superfamily/Winged helix DNA-binding domain"/>
    <property type="match status" value="1"/>
</dbReference>